<dbReference type="InterPro" id="IPR031610">
    <property type="entry name" value="TIC110"/>
</dbReference>
<feature type="chain" id="PRO_5040780485" evidence="1">
    <location>
        <begin position="18"/>
        <end position="1105"/>
    </location>
</feature>
<feature type="signal peptide" evidence="1">
    <location>
        <begin position="1"/>
        <end position="17"/>
    </location>
</feature>
<evidence type="ECO:0000256" key="1">
    <source>
        <dbReference type="SAM" id="SignalP"/>
    </source>
</evidence>
<reference evidence="3" key="1">
    <citation type="journal article" date="2023" name="Commun. Biol.">
        <title>Genome analysis of Parmales, the sister group of diatoms, reveals the evolutionary specialization of diatoms from phago-mixotrophs to photoautotrophs.</title>
        <authorList>
            <person name="Ban H."/>
            <person name="Sato S."/>
            <person name="Yoshikawa S."/>
            <person name="Yamada K."/>
            <person name="Nakamura Y."/>
            <person name="Ichinomiya M."/>
            <person name="Sato N."/>
            <person name="Blanc-Mathieu R."/>
            <person name="Endo H."/>
            <person name="Kuwata A."/>
            <person name="Ogata H."/>
        </authorList>
    </citation>
    <scope>NUCLEOTIDE SEQUENCE [LARGE SCALE GENOMIC DNA]</scope>
</reference>
<accession>A0A9W7L8F5</accession>
<gene>
    <name evidence="2" type="ORF">TrCOL_g3555</name>
</gene>
<evidence type="ECO:0000313" key="2">
    <source>
        <dbReference type="EMBL" id="GMI37626.1"/>
    </source>
</evidence>
<name>A0A9W7L8F5_9STRA</name>
<keyword evidence="3" id="KW-1185">Reference proteome</keyword>
<keyword evidence="1" id="KW-0732">Signal</keyword>
<dbReference type="AlphaFoldDB" id="A0A9W7L8F5"/>
<proteinExistence type="predicted"/>
<dbReference type="Pfam" id="PF16940">
    <property type="entry name" value="Tic110"/>
    <property type="match status" value="1"/>
</dbReference>
<dbReference type="PANTHER" id="PTHR34935">
    <property type="entry name" value="PROTEIN TIC110, CHLOROPLASTIC"/>
    <property type="match status" value="1"/>
</dbReference>
<dbReference type="OrthoDB" id="191196at2759"/>
<protein>
    <submittedName>
        <fullName evidence="2">Uncharacterized protein</fullName>
    </submittedName>
</protein>
<comment type="caution">
    <text evidence="2">The sequence shown here is derived from an EMBL/GenBank/DDBJ whole genome shotgun (WGS) entry which is preliminary data.</text>
</comment>
<organism evidence="2 3">
    <name type="scientific">Triparma columacea</name>
    <dbReference type="NCBI Taxonomy" id="722753"/>
    <lineage>
        <taxon>Eukaryota</taxon>
        <taxon>Sar</taxon>
        <taxon>Stramenopiles</taxon>
        <taxon>Ochrophyta</taxon>
        <taxon>Bolidophyceae</taxon>
        <taxon>Parmales</taxon>
        <taxon>Triparmaceae</taxon>
        <taxon>Triparma</taxon>
    </lineage>
</organism>
<dbReference type="EMBL" id="BRYA01000075">
    <property type="protein sequence ID" value="GMI37626.1"/>
    <property type="molecule type" value="Genomic_DNA"/>
</dbReference>
<dbReference type="Proteomes" id="UP001165065">
    <property type="component" value="Unassembled WGS sequence"/>
</dbReference>
<dbReference type="PANTHER" id="PTHR34935:SF3">
    <property type="entry name" value="PROTEIN TIC110, CHLOROPLASTIC"/>
    <property type="match status" value="1"/>
</dbReference>
<sequence length="1105" mass="120255">MKLTLALTLLTLAPASSFLTPTPTFSRGSRLNLVEPKGSDAFTALVEEDKGAVKQVRDLPAPLRKFASVATIPLSAAAGFVMTPSRRVVASAVGSVVTGVGGVVVKSKLDDVSEKAAKGAVARLLMDKGIDDCSSVDIEQIKTDFGVEDEEFATIKTSVYTRYLLSMLRSCESKTSEASELTRLSSVLGLSSLDVGEAHYEASTSIYKDHVMWTSSSALEDVDDPDRKTVDKLLYLSERVFRQEDTDEAYNYEMMRVGKVFGLNLNEVPSRVGLVAKPFYDRALMSARTKIDQVSADMLERARSSIGIGESEAVAMHLSSYTEEVRELLNLNGVSDASTCKLSDSAREKLSKLKGILQIDDLAAQRAVESETVPLYKACVAEVLNDCTDADVSLSSLVGKLAIRQGDLDLSGEAAEKALIEAIKSIMNDKFTEACQYSRVNNIEGTSKIVKGTLDFKGSVMDLLRKISTDIGNEGDSALESTYFSGKLGAYGEGAKERPLIFKQFLTSKLASSGNQLNDADYEELEQVKAIFGISAMDGTLAFKNVAGPTLKEAMESATSDILDLPRTSDSFREIVTNLRIPEDTVKEFAMDIYRTRIRAAAEGADGGIISDEQSSGLVALRDLFDLSVSDARSITTATLGPAFKASVKEAMGESGIVPESYLEPLDKLKDRLLLSLEDSTSIRNAAFADKLAPMCSELVKTMEKKPEEKKQDAGDLAAKSNEEQLLEDCVEVLEFLRGNNLATKVEDGSEEITEKKMVKKTEKQMVKKTVKTLKQEPMESGIMRNVEVEEEVEEEEDVEVSVEEEVTTTVPKFRYEYPMTAQTVGAVSDEKAAALYKQYIIGSFQAKEPLATKYTEEGDSFGAAMGLDDKEINKIKGGIGATIFDNYFANAMQDKTEMDQQDFMFLTQIQERLGFSDDIVERLLVSSQKNLLSKEVERLFSTGTKIEPAAVAAVVAKADVMEINLKRDLGVDDDRLGRMFGIQVMGGIEDGSITAENGGDSLGEIVEGLGMQPEIAEKRLDEIVKDRAKRIVTNLASDVARGNDERAMQDLPIFLSYASFVDGEGLGLSVAENVRDKIVGVYESATFGQTGSAERVALLKKALS</sequence>
<evidence type="ECO:0000313" key="3">
    <source>
        <dbReference type="Proteomes" id="UP001165065"/>
    </source>
</evidence>